<sequence>MRYDRIAIIGIAIKKNNDAQNGMLHEISAMIAANDYIIFGCNQWESQDIGVRYLSLVRILCRRKKSNCESTISVFTITVI</sequence>
<keyword evidence="2" id="KW-1185">Reference proteome</keyword>
<dbReference type="Proteomes" id="UP000024404">
    <property type="component" value="Unassembled WGS sequence"/>
</dbReference>
<dbReference type="EnsemblMetazoa" id="OVOC4660.1">
    <property type="protein sequence ID" value="OVOC4660.1"/>
    <property type="gene ID" value="WBGene00241469"/>
</dbReference>
<reference evidence="2" key="1">
    <citation type="submission" date="2013-10" db="EMBL/GenBank/DDBJ databases">
        <title>Genome sequencing of Onchocerca volvulus.</title>
        <authorList>
            <person name="Cotton J."/>
            <person name="Tsai J."/>
            <person name="Stanley E."/>
            <person name="Tracey A."/>
            <person name="Holroyd N."/>
            <person name="Lustigman S."/>
            <person name="Berriman M."/>
        </authorList>
    </citation>
    <scope>NUCLEOTIDE SEQUENCE</scope>
</reference>
<reference evidence="1" key="2">
    <citation type="submission" date="2022-06" db="UniProtKB">
        <authorList>
            <consortium name="EnsemblMetazoa"/>
        </authorList>
    </citation>
    <scope>IDENTIFICATION</scope>
</reference>
<dbReference type="EMBL" id="CMVM020000142">
    <property type="status" value="NOT_ANNOTATED_CDS"/>
    <property type="molecule type" value="Genomic_DNA"/>
</dbReference>
<evidence type="ECO:0000313" key="1">
    <source>
        <dbReference type="EnsemblMetazoa" id="OVOC4660.1"/>
    </source>
</evidence>
<protein>
    <submittedName>
        <fullName evidence="1">Uncharacterized protein</fullName>
    </submittedName>
</protein>
<name>A0A8R1TUE9_ONCVO</name>
<proteinExistence type="predicted"/>
<dbReference type="AlphaFoldDB" id="A0A8R1TUE9"/>
<accession>A0A8R1TUE9</accession>
<evidence type="ECO:0000313" key="2">
    <source>
        <dbReference type="Proteomes" id="UP000024404"/>
    </source>
</evidence>
<organism evidence="1 2">
    <name type="scientific">Onchocerca volvulus</name>
    <dbReference type="NCBI Taxonomy" id="6282"/>
    <lineage>
        <taxon>Eukaryota</taxon>
        <taxon>Metazoa</taxon>
        <taxon>Ecdysozoa</taxon>
        <taxon>Nematoda</taxon>
        <taxon>Chromadorea</taxon>
        <taxon>Rhabditida</taxon>
        <taxon>Spirurina</taxon>
        <taxon>Spiruromorpha</taxon>
        <taxon>Filarioidea</taxon>
        <taxon>Onchocercidae</taxon>
        <taxon>Onchocerca</taxon>
    </lineage>
</organism>